<sequence length="66" mass="7487">MKIVNLILAEPRKVEEEKKDTVPAWQREAFEKLVASGKISTPEFWENRLSDNISIGEAMAVMANII</sequence>
<gene>
    <name evidence="1" type="ORF">SDC9_163160</name>
</gene>
<proteinExistence type="predicted"/>
<dbReference type="EMBL" id="VSSQ01062680">
    <property type="protein sequence ID" value="MPN15824.1"/>
    <property type="molecule type" value="Genomic_DNA"/>
</dbReference>
<dbReference type="AlphaFoldDB" id="A0A645FUX8"/>
<organism evidence="1">
    <name type="scientific">bioreactor metagenome</name>
    <dbReference type="NCBI Taxonomy" id="1076179"/>
    <lineage>
        <taxon>unclassified sequences</taxon>
        <taxon>metagenomes</taxon>
        <taxon>ecological metagenomes</taxon>
    </lineage>
</organism>
<name>A0A645FUX8_9ZZZZ</name>
<comment type="caution">
    <text evidence="1">The sequence shown here is derived from an EMBL/GenBank/DDBJ whole genome shotgun (WGS) entry which is preliminary data.</text>
</comment>
<protein>
    <submittedName>
        <fullName evidence="1">Uncharacterized protein</fullName>
    </submittedName>
</protein>
<evidence type="ECO:0000313" key="1">
    <source>
        <dbReference type="EMBL" id="MPN15824.1"/>
    </source>
</evidence>
<reference evidence="1" key="1">
    <citation type="submission" date="2019-08" db="EMBL/GenBank/DDBJ databases">
        <authorList>
            <person name="Kucharzyk K."/>
            <person name="Murdoch R.W."/>
            <person name="Higgins S."/>
            <person name="Loffler F."/>
        </authorList>
    </citation>
    <scope>NUCLEOTIDE SEQUENCE</scope>
</reference>
<accession>A0A645FUX8</accession>